<gene>
    <name evidence="13" type="primary">panC</name>
    <name evidence="14" type="ORF">CBW24_01225</name>
</gene>
<evidence type="ECO:0000256" key="4">
    <source>
        <dbReference type="ARBA" id="ARBA00012219"/>
    </source>
</evidence>
<evidence type="ECO:0000256" key="6">
    <source>
        <dbReference type="ARBA" id="ARBA00022490"/>
    </source>
</evidence>
<evidence type="ECO:0000256" key="3">
    <source>
        <dbReference type="ARBA" id="ARBA00009256"/>
    </source>
</evidence>
<evidence type="ECO:0000256" key="11">
    <source>
        <dbReference type="ARBA" id="ARBA00048258"/>
    </source>
</evidence>
<accession>A0A291LVU8</accession>
<dbReference type="CDD" id="cd00560">
    <property type="entry name" value="PanC"/>
    <property type="match status" value="1"/>
</dbReference>
<dbReference type="PANTHER" id="PTHR21299">
    <property type="entry name" value="CYTIDYLATE KINASE/PANTOATE-BETA-ALANINE LIGASE"/>
    <property type="match status" value="1"/>
</dbReference>
<dbReference type="GO" id="GO:0004592">
    <property type="term" value="F:pantoate-beta-alanine ligase activity"/>
    <property type="evidence" value="ECO:0007669"/>
    <property type="project" value="UniProtKB-UniRule"/>
</dbReference>
<dbReference type="OrthoDB" id="9773087at2"/>
<dbReference type="InterPro" id="IPR042176">
    <property type="entry name" value="Pantoate_ligase_C"/>
</dbReference>
<evidence type="ECO:0000256" key="9">
    <source>
        <dbReference type="ARBA" id="ARBA00022741"/>
    </source>
</evidence>
<proteinExistence type="inferred from homology"/>
<dbReference type="HAMAP" id="MF_00158">
    <property type="entry name" value="PanC"/>
    <property type="match status" value="1"/>
</dbReference>
<dbReference type="GO" id="GO:0005524">
    <property type="term" value="F:ATP binding"/>
    <property type="evidence" value="ECO:0007669"/>
    <property type="project" value="UniProtKB-KW"/>
</dbReference>
<dbReference type="Gene3D" id="3.40.50.620">
    <property type="entry name" value="HUPs"/>
    <property type="match status" value="1"/>
</dbReference>
<evidence type="ECO:0000256" key="7">
    <source>
        <dbReference type="ARBA" id="ARBA00022598"/>
    </source>
</evidence>
<evidence type="ECO:0000256" key="2">
    <source>
        <dbReference type="ARBA" id="ARBA00004990"/>
    </source>
</evidence>
<dbReference type="PANTHER" id="PTHR21299:SF1">
    <property type="entry name" value="PANTOATE--BETA-ALANINE LIGASE"/>
    <property type="match status" value="1"/>
</dbReference>
<evidence type="ECO:0000313" key="14">
    <source>
        <dbReference type="EMBL" id="ATI40764.1"/>
    </source>
</evidence>
<dbReference type="Gene3D" id="3.30.1300.10">
    <property type="entry name" value="Pantoate-beta-alanine ligase, C-terminal domain"/>
    <property type="match status" value="1"/>
</dbReference>
<keyword evidence="8 13" id="KW-0566">Pantothenate biosynthesis</keyword>
<comment type="subunit">
    <text evidence="13">Homodimer.</text>
</comment>
<dbReference type="AlphaFoldDB" id="A0A291LVU8"/>
<evidence type="ECO:0000256" key="1">
    <source>
        <dbReference type="ARBA" id="ARBA00004496"/>
    </source>
</evidence>
<feature type="binding site" evidence="13">
    <location>
        <position position="58"/>
    </location>
    <ligand>
        <name>beta-alanine</name>
        <dbReference type="ChEBI" id="CHEBI:57966"/>
    </ligand>
</feature>
<comment type="miscellaneous">
    <text evidence="13">The reaction proceeds by a bi uni uni bi ping pong mechanism.</text>
</comment>
<keyword evidence="9 13" id="KW-0547">Nucleotide-binding</keyword>
<feature type="binding site" evidence="13">
    <location>
        <position position="58"/>
    </location>
    <ligand>
        <name>(R)-pantoate</name>
        <dbReference type="ChEBI" id="CHEBI:15980"/>
    </ligand>
</feature>
<feature type="binding site" evidence="13">
    <location>
        <begin position="181"/>
        <end position="184"/>
    </location>
    <ligand>
        <name>ATP</name>
        <dbReference type="ChEBI" id="CHEBI:30616"/>
    </ligand>
</feature>
<feature type="binding site" evidence="13">
    <location>
        <begin position="27"/>
        <end position="34"/>
    </location>
    <ligand>
        <name>ATP</name>
        <dbReference type="ChEBI" id="CHEBI:30616"/>
    </ligand>
</feature>
<feature type="binding site" evidence="13">
    <location>
        <begin position="144"/>
        <end position="147"/>
    </location>
    <ligand>
        <name>ATP</name>
        <dbReference type="ChEBI" id="CHEBI:30616"/>
    </ligand>
</feature>
<dbReference type="RefSeq" id="WP_097372415.1">
    <property type="nucleotide sequence ID" value="NZ_CP021404.1"/>
</dbReference>
<feature type="binding site" evidence="13">
    <location>
        <position position="173"/>
    </location>
    <ligand>
        <name>ATP</name>
        <dbReference type="ChEBI" id="CHEBI:30616"/>
    </ligand>
</feature>
<comment type="similarity">
    <text evidence="3 13">Belongs to the pantothenate synthetase family.</text>
</comment>
<evidence type="ECO:0000256" key="10">
    <source>
        <dbReference type="ARBA" id="ARBA00022840"/>
    </source>
</evidence>
<sequence>MDVFKDIAALRAARADMRGRVGLVPTMGYLHDGHMALVAAARAHCDHVLASIFVNPRQFGEAADLAAYPRDVERDMALLQDAGVDALFLPGVEAMYPAGAETVVTVPSLSDRLMGALRPGHFEGVATVVCKLFNITRPDVAYFGEKDYQQLLVIRRMAADLDTGVEVVGLPTVRDADGLALSSRNVRLSPSQRQPALVLNRALDAAAEATERGAPVDDIREAAAQLLATEPQADAPGIDVQDAATLSDLKGRPNAPVVILLTARFGDVLLIDQRVATPPTA</sequence>
<dbReference type="Pfam" id="PF02569">
    <property type="entry name" value="Pantoate_ligase"/>
    <property type="match status" value="1"/>
</dbReference>
<evidence type="ECO:0000256" key="12">
    <source>
        <dbReference type="ARBA" id="ARBA00055042"/>
    </source>
</evidence>
<dbReference type="GO" id="GO:0005829">
    <property type="term" value="C:cytosol"/>
    <property type="evidence" value="ECO:0007669"/>
    <property type="project" value="TreeGrafter"/>
</dbReference>
<evidence type="ECO:0000256" key="8">
    <source>
        <dbReference type="ARBA" id="ARBA00022655"/>
    </source>
</evidence>
<feature type="active site" description="Proton donor" evidence="13">
    <location>
        <position position="34"/>
    </location>
</feature>
<protein>
    <recommendedName>
        <fullName evidence="5 13">Pantothenate synthetase</fullName>
        <shortName evidence="13">PS</shortName>
        <ecNumber evidence="4 13">6.3.2.1</ecNumber>
    </recommendedName>
    <alternativeName>
        <fullName evidence="13">Pantoate--beta-alanine ligase</fullName>
    </alternativeName>
    <alternativeName>
        <fullName evidence="13">Pantoate-activating enzyme</fullName>
    </alternativeName>
</protein>
<keyword evidence="15" id="KW-1185">Reference proteome</keyword>
<keyword evidence="10 13" id="KW-0067">ATP-binding</keyword>
<dbReference type="InterPro" id="IPR014729">
    <property type="entry name" value="Rossmann-like_a/b/a_fold"/>
</dbReference>
<comment type="function">
    <text evidence="12 13">Catalyzes the condensation of pantoate with beta-alanine in an ATP-dependent reaction via a pantoyl-adenylate intermediate.</text>
</comment>
<organism evidence="14 15">
    <name type="scientific">Pacificitalea manganoxidans</name>
    <dbReference type="NCBI Taxonomy" id="1411902"/>
    <lineage>
        <taxon>Bacteria</taxon>
        <taxon>Pseudomonadati</taxon>
        <taxon>Pseudomonadota</taxon>
        <taxon>Alphaproteobacteria</taxon>
        <taxon>Rhodobacterales</taxon>
        <taxon>Paracoccaceae</taxon>
        <taxon>Pacificitalea</taxon>
    </lineage>
</organism>
<dbReference type="NCBIfam" id="TIGR00018">
    <property type="entry name" value="panC"/>
    <property type="match status" value="1"/>
</dbReference>
<reference evidence="14 15" key="1">
    <citation type="submission" date="2017-05" db="EMBL/GenBank/DDBJ databases">
        <title>Comparative genomic and metabolic analysis of manganese-oxidizing mechanisms in Celeribater manganoxidans DY25T: its adaption to the environment of polymetallic nodule.</title>
        <authorList>
            <person name="Wang X."/>
        </authorList>
    </citation>
    <scope>NUCLEOTIDE SEQUENCE [LARGE SCALE GENOMIC DNA]</scope>
    <source>
        <strain evidence="14 15">DY25</strain>
    </source>
</reference>
<evidence type="ECO:0000256" key="5">
    <source>
        <dbReference type="ARBA" id="ARBA00014155"/>
    </source>
</evidence>
<dbReference type="EC" id="6.3.2.1" evidence="4 13"/>
<dbReference type="FunFam" id="3.40.50.620:FF:000114">
    <property type="entry name" value="Pantothenate synthetase"/>
    <property type="match status" value="1"/>
</dbReference>
<keyword evidence="7 13" id="KW-0436">Ligase</keyword>
<dbReference type="EMBL" id="CP021404">
    <property type="protein sequence ID" value="ATI40764.1"/>
    <property type="molecule type" value="Genomic_DNA"/>
</dbReference>
<dbReference type="SUPFAM" id="SSF52374">
    <property type="entry name" value="Nucleotidylyl transferase"/>
    <property type="match status" value="1"/>
</dbReference>
<evidence type="ECO:0000313" key="15">
    <source>
        <dbReference type="Proteomes" id="UP000219050"/>
    </source>
</evidence>
<comment type="pathway">
    <text evidence="2 13">Cofactor biosynthesis; (R)-pantothenate biosynthesis; (R)-pantothenate from (R)-pantoate and beta-alanine: step 1/1.</text>
</comment>
<evidence type="ECO:0000256" key="13">
    <source>
        <dbReference type="HAMAP-Rule" id="MF_00158"/>
    </source>
</evidence>
<keyword evidence="6 13" id="KW-0963">Cytoplasm</keyword>
<dbReference type="UniPathway" id="UPA00028">
    <property type="reaction ID" value="UER00005"/>
</dbReference>
<comment type="catalytic activity">
    <reaction evidence="11 13">
        <text>(R)-pantoate + beta-alanine + ATP = (R)-pantothenate + AMP + diphosphate + H(+)</text>
        <dbReference type="Rhea" id="RHEA:10912"/>
        <dbReference type="ChEBI" id="CHEBI:15378"/>
        <dbReference type="ChEBI" id="CHEBI:15980"/>
        <dbReference type="ChEBI" id="CHEBI:29032"/>
        <dbReference type="ChEBI" id="CHEBI:30616"/>
        <dbReference type="ChEBI" id="CHEBI:33019"/>
        <dbReference type="ChEBI" id="CHEBI:57966"/>
        <dbReference type="ChEBI" id="CHEBI:456215"/>
        <dbReference type="EC" id="6.3.2.1"/>
    </reaction>
</comment>
<dbReference type="InterPro" id="IPR003721">
    <property type="entry name" value="Pantoate_ligase"/>
</dbReference>
<name>A0A291LVU8_9RHOB</name>
<dbReference type="GO" id="GO:0015940">
    <property type="term" value="P:pantothenate biosynthetic process"/>
    <property type="evidence" value="ECO:0007669"/>
    <property type="project" value="UniProtKB-UniRule"/>
</dbReference>
<comment type="subcellular location">
    <subcellularLocation>
        <location evidence="1 13">Cytoplasm</location>
    </subcellularLocation>
</comment>
<dbReference type="KEGG" id="cmag:CBW24_01225"/>
<feature type="binding site" evidence="13">
    <location>
        <position position="150"/>
    </location>
    <ligand>
        <name>(R)-pantoate</name>
        <dbReference type="ChEBI" id="CHEBI:15980"/>
    </ligand>
</feature>
<dbReference type="Proteomes" id="UP000219050">
    <property type="component" value="Chromosome"/>
</dbReference>